<dbReference type="OrthoDB" id="10281252at2759"/>
<reference evidence="3" key="1">
    <citation type="submission" date="2025-08" db="UniProtKB">
        <authorList>
            <consortium name="RefSeq"/>
        </authorList>
    </citation>
    <scope>IDENTIFICATION</scope>
    <source>
        <tissue evidence="3">Tentacle</tissue>
    </source>
</reference>
<dbReference type="KEGG" id="aten:116301233"/>
<organism evidence="2 3">
    <name type="scientific">Actinia tenebrosa</name>
    <name type="common">Australian red waratah sea anemone</name>
    <dbReference type="NCBI Taxonomy" id="6105"/>
    <lineage>
        <taxon>Eukaryota</taxon>
        <taxon>Metazoa</taxon>
        <taxon>Cnidaria</taxon>
        <taxon>Anthozoa</taxon>
        <taxon>Hexacorallia</taxon>
        <taxon>Actiniaria</taxon>
        <taxon>Actiniidae</taxon>
        <taxon>Actinia</taxon>
    </lineage>
</organism>
<dbReference type="Proteomes" id="UP000515163">
    <property type="component" value="Unplaced"/>
</dbReference>
<name>A0A6P8IHG9_ACTTE</name>
<feature type="compositionally biased region" description="Basic and acidic residues" evidence="1">
    <location>
        <begin position="294"/>
        <end position="308"/>
    </location>
</feature>
<accession>A0A6P8IHG9</accession>
<evidence type="ECO:0000313" key="2">
    <source>
        <dbReference type="Proteomes" id="UP000515163"/>
    </source>
</evidence>
<protein>
    <submittedName>
        <fullName evidence="3">Uncharacterized protein LOC116301233</fullName>
    </submittedName>
</protein>
<dbReference type="InParanoid" id="A0A6P8IHG9"/>
<proteinExistence type="predicted"/>
<keyword evidence="2" id="KW-1185">Reference proteome</keyword>
<dbReference type="RefSeq" id="XP_031566120.1">
    <property type="nucleotide sequence ID" value="XM_031710260.1"/>
</dbReference>
<evidence type="ECO:0000313" key="3">
    <source>
        <dbReference type="RefSeq" id="XP_031566120.1"/>
    </source>
</evidence>
<sequence>MMAYKGQFALGRIINGQDTYQNRFNLPVEVIRVQCLNEYSTCSNRRHYHIDDSSTSLPTTVQHGKRPLIAGFHHPLRKRLREMQSYDLENLLGYGPDWVNKDHLRHMYSAPKPFSSRGLSKSMRSSMSGTTHSISHLESQLYGGKALRLPNATSLIHSYHSGNSVRASSPFIVPVGPVSRSVNRIPNSPALCSVSPSNTRRTKYFPQHKINPKETRNENDVLTKYCQWFDNLSSSILESNIGESKLAGVDESHQVKSKNEDNHQEGLQKKIHRTDYTKRDLDETSVRHQDFNRKKSCCRTERQESESVRKKRGISLINSNEDEKDYKSNADVNEHGQDMKNGDLSQTFQNIPREKVTSLEPKERDFSSSPEHEIGWKEYNKRWGENSDELFVDKLVCIVKNYVKSKRPQDSDIGQCKKDNPKQEEEIKTVKESIIDHPKEKRRKRIELLRKLVAQQESKLAKLKRQAWVDEEQFYEAQEDIGSDFQPFGLRAPAKEDNSVVKNKTSRPNSPGAVSQSYEDGVSTSKKTRLAVAKSTTESKVILKKRWLSDWSCSTADNYVSKEASSI</sequence>
<dbReference type="GeneID" id="116301233"/>
<feature type="region of interest" description="Disordered" evidence="1">
    <location>
        <begin position="294"/>
        <end position="327"/>
    </location>
</feature>
<feature type="compositionally biased region" description="Polar residues" evidence="1">
    <location>
        <begin position="500"/>
        <end position="525"/>
    </location>
</feature>
<feature type="region of interest" description="Disordered" evidence="1">
    <location>
        <begin position="486"/>
        <end position="530"/>
    </location>
</feature>
<gene>
    <name evidence="3" type="primary">LOC116301233</name>
</gene>
<dbReference type="AlphaFoldDB" id="A0A6P8IHG9"/>
<evidence type="ECO:0000256" key="1">
    <source>
        <dbReference type="SAM" id="MobiDB-lite"/>
    </source>
</evidence>